<dbReference type="RefSeq" id="WP_163284914.1">
    <property type="nucleotide sequence ID" value="NZ_JAAGVY010000012.1"/>
</dbReference>
<keyword evidence="3" id="KW-1185">Reference proteome</keyword>
<reference evidence="2 3" key="1">
    <citation type="submission" date="2020-02" db="EMBL/GenBank/DDBJ databases">
        <title>Out from the shadows clarifying the taxonomy of the family Cryomorphaceae and related taxa by utilizing the GTDB taxonomic framework.</title>
        <authorList>
            <person name="Bowman J.P."/>
        </authorList>
    </citation>
    <scope>NUCLEOTIDE SEQUENCE [LARGE SCALE GENOMIC DNA]</scope>
    <source>
        <strain evidence="2 3">QSSC 1-22</strain>
    </source>
</reference>
<proteinExistence type="predicted"/>
<organism evidence="2 3">
    <name type="scientific">Cryomorpha ignava</name>
    <dbReference type="NCBI Taxonomy" id="101383"/>
    <lineage>
        <taxon>Bacteria</taxon>
        <taxon>Pseudomonadati</taxon>
        <taxon>Bacteroidota</taxon>
        <taxon>Flavobacteriia</taxon>
        <taxon>Flavobacteriales</taxon>
        <taxon>Cryomorphaceae</taxon>
        <taxon>Cryomorpha</taxon>
    </lineage>
</organism>
<evidence type="ECO:0000313" key="3">
    <source>
        <dbReference type="Proteomes" id="UP000486602"/>
    </source>
</evidence>
<name>A0A7K3WRT6_9FLAO</name>
<keyword evidence="1" id="KW-0472">Membrane</keyword>
<evidence type="ECO:0000256" key="1">
    <source>
        <dbReference type="SAM" id="Phobius"/>
    </source>
</evidence>
<accession>A0A7K3WRT6</accession>
<evidence type="ECO:0008006" key="4">
    <source>
        <dbReference type="Google" id="ProtNLM"/>
    </source>
</evidence>
<dbReference type="EMBL" id="JAAGVY010000012">
    <property type="protein sequence ID" value="NEN23562.1"/>
    <property type="molecule type" value="Genomic_DNA"/>
</dbReference>
<feature type="transmembrane region" description="Helical" evidence="1">
    <location>
        <begin position="12"/>
        <end position="34"/>
    </location>
</feature>
<dbReference type="AlphaFoldDB" id="A0A7K3WRT6"/>
<evidence type="ECO:0000313" key="2">
    <source>
        <dbReference type="EMBL" id="NEN23562.1"/>
    </source>
</evidence>
<sequence length="174" mass="20040">MRPLNSKERQKAFWKFTLLFFLAVVPVCTAIYLYGRIDKAENAFLRSEYEKRVTVKATDINVNKYYEDFHQKIDDVNSLLTKSEPKVLNSQLYGDIDVAIKGIEVELQKFQKNVIASSRGSAVDSLTANMISSQIDNLKILNRIYRKTSDKIISQETELEDTNDKLTECQSKMN</sequence>
<protein>
    <recommendedName>
        <fullName evidence="4">Type VI secretion system transmembrane protein TssO</fullName>
    </recommendedName>
</protein>
<comment type="caution">
    <text evidence="2">The sequence shown here is derived from an EMBL/GenBank/DDBJ whole genome shotgun (WGS) entry which is preliminary data.</text>
</comment>
<keyword evidence="1" id="KW-0812">Transmembrane</keyword>
<gene>
    <name evidence="2" type="ORF">G3O08_08615</name>
</gene>
<dbReference type="Proteomes" id="UP000486602">
    <property type="component" value="Unassembled WGS sequence"/>
</dbReference>
<keyword evidence="1" id="KW-1133">Transmembrane helix</keyword>